<dbReference type="HOGENOM" id="CLU_1730802_0_0_1"/>
<reference evidence="1" key="2">
    <citation type="submission" date="2025-08" db="UniProtKB">
        <authorList>
            <consortium name="Ensembl"/>
        </authorList>
    </citation>
    <scope>IDENTIFICATION</scope>
</reference>
<reference evidence="1 2" key="1">
    <citation type="submission" date="2012-03" db="EMBL/GenBank/DDBJ databases">
        <title>Whole Genome Assembly of Papio anubis.</title>
        <authorList>
            <person name="Liu Y.L."/>
            <person name="Abraham K.A."/>
            <person name="Akbar H.A."/>
            <person name="Ali S.A."/>
            <person name="Anosike U.A."/>
            <person name="Aqrawi P.A."/>
            <person name="Arias F.A."/>
            <person name="Attaway T.A."/>
            <person name="Awwad R.A."/>
            <person name="Babu C.B."/>
            <person name="Bandaranaike D.B."/>
            <person name="Battles P.B."/>
            <person name="Bell A.B."/>
            <person name="Beltran B.B."/>
            <person name="Berhane-Mersha D.B."/>
            <person name="Bess C.B."/>
            <person name="Bickham C.B."/>
            <person name="Bolden T.B."/>
            <person name="Carter K.C."/>
            <person name="Chau D.C."/>
            <person name="Chavez A.C."/>
            <person name="Clerc-Blankenburg K.C."/>
            <person name="Coyle M.C."/>
            <person name="Dao M.D."/>
            <person name="Davila M.L.D."/>
            <person name="Davy-Carroll L.D."/>
            <person name="Denson S.D."/>
            <person name="Dinh H.D."/>
            <person name="Fernandez S.F."/>
            <person name="Fernando P.F."/>
            <person name="Forbes L.F."/>
            <person name="Francis C.F."/>
            <person name="Francisco L.F."/>
            <person name="Fu Q.F."/>
            <person name="Garcia-Iii R.G."/>
            <person name="Garrett T.G."/>
            <person name="Gross S.G."/>
            <person name="Gubbala S.G."/>
            <person name="Hirani K.H."/>
            <person name="Hogues M.H."/>
            <person name="Hollins B.H."/>
            <person name="Jackson L.J."/>
            <person name="Javaid M.J."/>
            <person name="Jhangiani S.J."/>
            <person name="Johnson A.J."/>
            <person name="Johnson B.J."/>
            <person name="Jones J.J."/>
            <person name="Joshi V.J."/>
            <person name="Kalu J.K."/>
            <person name="Khan N.K."/>
            <person name="Korchina V.K."/>
            <person name="Kovar C.K."/>
            <person name="Lago L.L."/>
            <person name="Lara F.L."/>
            <person name="Le T.-K.L."/>
            <person name="Lee S.L."/>
            <person name="Legall-Iii F.L."/>
            <person name="Lemon S.L."/>
            <person name="Liu J.L."/>
            <person name="Liu Y.-S.L."/>
            <person name="Liyanage D.L."/>
            <person name="Lopez J.L."/>
            <person name="Lorensuhewa L.L."/>
            <person name="Mata R.M."/>
            <person name="Mathew T.M."/>
            <person name="Mercado C.M."/>
            <person name="Mercado I.M."/>
            <person name="Morales K.M."/>
            <person name="Morgan M.M."/>
            <person name="Munidasa M.M."/>
            <person name="Ngo D.N."/>
            <person name="Nguyen L.N."/>
            <person name="Nguyen T.N."/>
            <person name="Nguyen N.N."/>
            <person name="Obregon M.O."/>
            <person name="Okwuonu G.O."/>
            <person name="Ongeri F.O."/>
            <person name="Onwere C.O."/>
            <person name="Osifeso I.O."/>
            <person name="Parra A.P."/>
            <person name="Patil S.P."/>
            <person name="Perez A.P."/>
            <person name="Perez Y.P."/>
            <person name="Pham C.P."/>
            <person name="Pu L.-L.P."/>
            <person name="Puazo M.P."/>
            <person name="Quiroz J.Q."/>
            <person name="Rouhana J.R."/>
            <person name="Ruiz M.R."/>
            <person name="Ruiz S.-J.R."/>
            <person name="Saada N.S."/>
            <person name="Santibanez J.S."/>
            <person name="Scheel M.S."/>
            <person name="Schneider B.S."/>
            <person name="Simmons D.S."/>
            <person name="Sisson I.S."/>
            <person name="Tang L.-Y.T."/>
            <person name="Thornton R.T."/>
            <person name="Tisius J.T."/>
            <person name="Toledanes G.T."/>
            <person name="Trejos Z.T."/>
            <person name="Usmani K.U."/>
            <person name="Varghese R.V."/>
            <person name="Vattathil S.V."/>
            <person name="Vee V.V."/>
            <person name="Walker D.W."/>
            <person name="Weissenberger G.W."/>
            <person name="White C.W."/>
            <person name="Williams A.W."/>
            <person name="Woodworth J.W."/>
            <person name="Wright R.W."/>
            <person name="Zhu Y.Z."/>
            <person name="Han Y.H."/>
            <person name="Newsham I.N."/>
            <person name="Nazareth L.N."/>
            <person name="Worley K.W."/>
            <person name="Muzny D.M."/>
            <person name="Rogers J.R."/>
            <person name="Gibbs R.G."/>
        </authorList>
    </citation>
    <scope>NUCLEOTIDE SEQUENCE [LARGE SCALE GENOMIC DNA]</scope>
</reference>
<dbReference type="eggNOG" id="ENOG502RKN2">
    <property type="taxonomic scope" value="Eukaryota"/>
</dbReference>
<dbReference type="Ensembl" id="ENSPANT00000018429.3">
    <property type="protein sequence ID" value="ENSPANP00000020281.2"/>
    <property type="gene ID" value="ENSPANG00000022456.3"/>
</dbReference>
<evidence type="ECO:0000313" key="2">
    <source>
        <dbReference type="Proteomes" id="UP000028761"/>
    </source>
</evidence>
<dbReference type="Proteomes" id="UP000028761">
    <property type="component" value="Chromosome 11"/>
</dbReference>
<name>A0A096P4K6_PAPAN</name>
<protein>
    <submittedName>
        <fullName evidence="1">Uncharacterized protein</fullName>
    </submittedName>
</protein>
<dbReference type="STRING" id="9555.ENSPANP00000020281"/>
<sequence>MFLHLDSHSLLERTKPIVVGVDTHMELEVHGCPGRDSGGGFIKGPMLQGLQGEGKLDPVPKPTLPSRLTLFVSSSHMEDHGFPARRNGLTQASFIYQMPAGWGSPGGFFLPCRSVPTPVVLKPPLPPCPISWGEPGPAMDGSGRTPAP</sequence>
<evidence type="ECO:0000313" key="1">
    <source>
        <dbReference type="Ensembl" id="ENSPANP00000020281.2"/>
    </source>
</evidence>
<dbReference type="OMA" id="EVHGCPG"/>
<keyword evidence="2" id="KW-1185">Reference proteome</keyword>
<dbReference type="AlphaFoldDB" id="A0A096P4K6"/>
<dbReference type="Bgee" id="ENSPANG00000022456">
    <property type="expression patterns" value="Expressed in adult mammalian kidney and 16 other cell types or tissues"/>
</dbReference>
<accession>A0A096P4K6</accession>
<reference evidence="1" key="3">
    <citation type="submission" date="2025-09" db="UniProtKB">
        <authorList>
            <consortium name="Ensembl"/>
        </authorList>
    </citation>
    <scope>IDENTIFICATION</scope>
</reference>
<organism evidence="1 2">
    <name type="scientific">Papio anubis</name>
    <name type="common">Olive baboon</name>
    <dbReference type="NCBI Taxonomy" id="9555"/>
    <lineage>
        <taxon>Eukaryota</taxon>
        <taxon>Metazoa</taxon>
        <taxon>Chordata</taxon>
        <taxon>Craniata</taxon>
        <taxon>Vertebrata</taxon>
        <taxon>Euteleostomi</taxon>
        <taxon>Mammalia</taxon>
        <taxon>Eutheria</taxon>
        <taxon>Euarchontoglires</taxon>
        <taxon>Primates</taxon>
        <taxon>Haplorrhini</taxon>
        <taxon>Catarrhini</taxon>
        <taxon>Cercopithecidae</taxon>
        <taxon>Cercopithecinae</taxon>
        <taxon>Papio</taxon>
    </lineage>
</organism>
<dbReference type="GeneTree" id="ENSGT00390000017469"/>
<proteinExistence type="predicted"/>